<accession>A0A183AYJ7</accession>
<dbReference type="Proteomes" id="UP000272942">
    <property type="component" value="Unassembled WGS sequence"/>
</dbReference>
<keyword evidence="1" id="KW-0812">Transmembrane</keyword>
<keyword evidence="3" id="KW-1185">Reference proteome</keyword>
<feature type="transmembrane region" description="Helical" evidence="1">
    <location>
        <begin position="42"/>
        <end position="63"/>
    </location>
</feature>
<dbReference type="WBParaSite" id="ECPE_0001206701-mRNA-1">
    <property type="protein sequence ID" value="ECPE_0001206701-mRNA-1"/>
    <property type="gene ID" value="ECPE_0001206701"/>
</dbReference>
<reference evidence="4" key="1">
    <citation type="submission" date="2016-06" db="UniProtKB">
        <authorList>
            <consortium name="WormBaseParasite"/>
        </authorList>
    </citation>
    <scope>IDENTIFICATION</scope>
</reference>
<evidence type="ECO:0000313" key="3">
    <source>
        <dbReference type="Proteomes" id="UP000272942"/>
    </source>
</evidence>
<dbReference type="SUPFAM" id="SSF56219">
    <property type="entry name" value="DNase I-like"/>
    <property type="match status" value="1"/>
</dbReference>
<gene>
    <name evidence="2" type="ORF">ECPE_LOCUS12032</name>
</gene>
<keyword evidence="1" id="KW-1133">Transmembrane helix</keyword>
<dbReference type="InterPro" id="IPR036691">
    <property type="entry name" value="Endo/exonu/phosph_ase_sf"/>
</dbReference>
<dbReference type="EMBL" id="UZAN01052011">
    <property type="protein sequence ID" value="VDP89253.1"/>
    <property type="molecule type" value="Genomic_DNA"/>
</dbReference>
<evidence type="ECO:0000313" key="4">
    <source>
        <dbReference type="WBParaSite" id="ECPE_0001206701-mRNA-1"/>
    </source>
</evidence>
<protein>
    <submittedName>
        <fullName evidence="4">PA domain-containing protein</fullName>
    </submittedName>
</protein>
<keyword evidence="1" id="KW-0472">Membrane</keyword>
<dbReference type="AlphaFoldDB" id="A0A183AYJ7"/>
<evidence type="ECO:0000313" key="2">
    <source>
        <dbReference type="EMBL" id="VDP89253.1"/>
    </source>
</evidence>
<sequence>MVAPQLTIIKLSSQFAVTRANRTAVHTKFATDYHYTDRALQAFISLGACAFLTLLLSGVFFSVHSSLTYNYSGFLRHPEEASTETASVPHTQYSGSHHGWITEQQTEDNPDIILFNVRGLLNKRDEIEAFAHARKPAVVALTETWPVGDIAESEVSIPGYIVCRANRNPKRREMD</sequence>
<organism evidence="4">
    <name type="scientific">Echinostoma caproni</name>
    <dbReference type="NCBI Taxonomy" id="27848"/>
    <lineage>
        <taxon>Eukaryota</taxon>
        <taxon>Metazoa</taxon>
        <taxon>Spiralia</taxon>
        <taxon>Lophotrochozoa</taxon>
        <taxon>Platyhelminthes</taxon>
        <taxon>Trematoda</taxon>
        <taxon>Digenea</taxon>
        <taxon>Plagiorchiida</taxon>
        <taxon>Echinostomata</taxon>
        <taxon>Echinostomatoidea</taxon>
        <taxon>Echinostomatidae</taxon>
        <taxon>Echinostoma</taxon>
    </lineage>
</organism>
<reference evidence="2 3" key="2">
    <citation type="submission" date="2018-11" db="EMBL/GenBank/DDBJ databases">
        <authorList>
            <consortium name="Pathogen Informatics"/>
        </authorList>
    </citation>
    <scope>NUCLEOTIDE SEQUENCE [LARGE SCALE GENOMIC DNA]</scope>
    <source>
        <strain evidence="2 3">Egypt</strain>
    </source>
</reference>
<dbReference type="OrthoDB" id="6340572at2759"/>
<proteinExistence type="predicted"/>
<name>A0A183AYJ7_9TREM</name>
<evidence type="ECO:0000256" key="1">
    <source>
        <dbReference type="SAM" id="Phobius"/>
    </source>
</evidence>